<reference evidence="1 2" key="1">
    <citation type="submission" date="2018-06" db="EMBL/GenBank/DDBJ databases">
        <title>Three novel Pseudomonas species isolated from symptomatic oak.</title>
        <authorList>
            <person name="Bueno-Gonzalez V."/>
            <person name="Brady C."/>
        </authorList>
    </citation>
    <scope>NUCLEOTIDE SEQUENCE [LARGE SCALE GENOMIC DNA]</scope>
    <source>
        <strain evidence="1 2">P17C</strain>
    </source>
</reference>
<dbReference type="AlphaFoldDB" id="A0A4Q9R1G5"/>
<protein>
    <submittedName>
        <fullName evidence="1">Uncharacterized protein</fullName>
    </submittedName>
</protein>
<gene>
    <name evidence="1" type="ORF">DNJ96_14505</name>
</gene>
<comment type="caution">
    <text evidence="1">The sequence shown here is derived from an EMBL/GenBank/DDBJ whole genome shotgun (WGS) entry which is preliminary data.</text>
</comment>
<organism evidence="1 2">
    <name type="scientific">Stutzerimonas kirkiae</name>
    <dbReference type="NCBI Taxonomy" id="2211392"/>
    <lineage>
        <taxon>Bacteria</taxon>
        <taxon>Pseudomonadati</taxon>
        <taxon>Pseudomonadota</taxon>
        <taxon>Gammaproteobacteria</taxon>
        <taxon>Pseudomonadales</taxon>
        <taxon>Pseudomonadaceae</taxon>
        <taxon>Stutzerimonas</taxon>
    </lineage>
</organism>
<sequence>MVFTPLDKADEPTRIMRPVKRCRRCGQGDRAMHGKQSKAGLEGSGLDERAWRPVFLVQLSSLQRFYRSTLPGE</sequence>
<dbReference type="EMBL" id="QJUP01000022">
    <property type="protein sequence ID" value="TBU92818.1"/>
    <property type="molecule type" value="Genomic_DNA"/>
</dbReference>
<evidence type="ECO:0000313" key="1">
    <source>
        <dbReference type="EMBL" id="TBU92818.1"/>
    </source>
</evidence>
<dbReference type="Proteomes" id="UP000292639">
    <property type="component" value="Unassembled WGS sequence"/>
</dbReference>
<keyword evidence="2" id="KW-1185">Reference proteome</keyword>
<name>A0A4Q9R1G5_9GAMM</name>
<accession>A0A4Q9R1G5</accession>
<evidence type="ECO:0000313" key="2">
    <source>
        <dbReference type="Proteomes" id="UP000292639"/>
    </source>
</evidence>
<proteinExistence type="predicted"/>